<evidence type="ECO:0000313" key="3">
    <source>
        <dbReference type="Proteomes" id="UP001307889"/>
    </source>
</evidence>
<keyword evidence="3" id="KW-1185">Reference proteome</keyword>
<gene>
    <name evidence="2" type="ORF">NTJ_11557</name>
</gene>
<organism evidence="2 3">
    <name type="scientific">Nesidiocoris tenuis</name>
    <dbReference type="NCBI Taxonomy" id="355587"/>
    <lineage>
        <taxon>Eukaryota</taxon>
        <taxon>Metazoa</taxon>
        <taxon>Ecdysozoa</taxon>
        <taxon>Arthropoda</taxon>
        <taxon>Hexapoda</taxon>
        <taxon>Insecta</taxon>
        <taxon>Pterygota</taxon>
        <taxon>Neoptera</taxon>
        <taxon>Paraneoptera</taxon>
        <taxon>Hemiptera</taxon>
        <taxon>Heteroptera</taxon>
        <taxon>Panheteroptera</taxon>
        <taxon>Cimicomorpha</taxon>
        <taxon>Miridae</taxon>
        <taxon>Dicyphina</taxon>
        <taxon>Nesidiocoris</taxon>
    </lineage>
</organism>
<feature type="region of interest" description="Disordered" evidence="1">
    <location>
        <begin position="54"/>
        <end position="77"/>
    </location>
</feature>
<dbReference type="EMBL" id="AP028917">
    <property type="protein sequence ID" value="BES98741.1"/>
    <property type="molecule type" value="Genomic_DNA"/>
</dbReference>
<sequence length="77" mass="8924">MFQNGREIVVVPPHDQQMQSNNNNKNGWESLRSALHVNFSRLRIERDECTSDETLPDFMTSATPFWDGETPSTNNKR</sequence>
<dbReference type="Proteomes" id="UP001307889">
    <property type="component" value="Chromosome 9"/>
</dbReference>
<proteinExistence type="predicted"/>
<reference evidence="2 3" key="1">
    <citation type="submission" date="2023-09" db="EMBL/GenBank/DDBJ databases">
        <title>Nesidiocoris tenuis whole genome shotgun sequence.</title>
        <authorList>
            <person name="Shibata T."/>
            <person name="Shimoda M."/>
            <person name="Kobayashi T."/>
            <person name="Uehara T."/>
        </authorList>
    </citation>
    <scope>NUCLEOTIDE SEQUENCE [LARGE SCALE GENOMIC DNA]</scope>
    <source>
        <strain evidence="2 3">Japan</strain>
    </source>
</reference>
<accession>A0ABN7B2W6</accession>
<name>A0ABN7B2W6_9HEMI</name>
<protein>
    <submittedName>
        <fullName evidence="2">Uncharacterized protein</fullName>
    </submittedName>
</protein>
<evidence type="ECO:0000313" key="2">
    <source>
        <dbReference type="EMBL" id="BES98741.1"/>
    </source>
</evidence>
<evidence type="ECO:0000256" key="1">
    <source>
        <dbReference type="SAM" id="MobiDB-lite"/>
    </source>
</evidence>